<organism evidence="1 2">
    <name type="scientific">Klebsiella phage phiBO1E</name>
    <dbReference type="NCBI Taxonomy" id="1555207"/>
    <lineage>
        <taxon>Viruses</taxon>
        <taxon>Duplodnaviria</taxon>
        <taxon>Heunggongvirae</taxon>
        <taxon>Uroviricota</taxon>
        <taxon>Caudoviricetes</taxon>
        <taxon>Autographivirales</taxon>
        <taxon>Autoscriptoviridae</taxon>
        <taxon>Slopekvirinae</taxon>
        <taxon>Drulisvirus</taxon>
        <taxon>Drulisvirus BO1E</taxon>
    </lineage>
</organism>
<reference evidence="1 2" key="1">
    <citation type="journal article" date="2017" name="Sci. Rep.">
        <title>?BO1E, a newly discovered lytic bacteriophage targeting carbapenemase-producing Klebsiella pneumoniae of the pandemic Clonal Group 258 clade II lineage.</title>
        <authorList>
            <person name="D'Andrea M.M."/>
            <person name="Marmo P."/>
            <person name="Henrici De Angelis L."/>
            <person name="Palmieri M."/>
            <person name="Ciacci N."/>
            <person name="Di Lallo G."/>
            <person name="Dematte E."/>
            <person name="Vannuccini E."/>
            <person name="Lupetti P."/>
            <person name="Rossolini G.M."/>
            <person name="Thaller M.C."/>
        </authorList>
    </citation>
    <scope>NUCLEOTIDE SEQUENCE [LARGE SCALE GENOMIC DNA]</scope>
</reference>
<accession>A0A1U8V8H3</accession>
<dbReference type="EMBL" id="KM576124">
    <property type="protein sequence ID" value="AIT13599.1"/>
    <property type="molecule type" value="Genomic_DNA"/>
</dbReference>
<gene>
    <name evidence="1" type="ORF">BO1E_0030</name>
</gene>
<keyword evidence="2" id="KW-1185">Reference proteome</keyword>
<sequence>MRKFISHIISVPALALLAIGLMLMTLALSVAGGSKGVAMLGRAIHAFTDHLKV</sequence>
<dbReference type="Proteomes" id="UP000223315">
    <property type="component" value="Segment"/>
</dbReference>
<evidence type="ECO:0000313" key="2">
    <source>
        <dbReference type="Proteomes" id="UP000223315"/>
    </source>
</evidence>
<proteinExistence type="predicted"/>
<protein>
    <submittedName>
        <fullName evidence="1">Uncharacterized protein</fullName>
    </submittedName>
</protein>
<evidence type="ECO:0000313" key="1">
    <source>
        <dbReference type="EMBL" id="AIT13599.1"/>
    </source>
</evidence>
<name>A0A1U8V8H3_9CAUD</name>